<dbReference type="PANTHER" id="PTHR36839:SF1">
    <property type="entry name" value="METALLO-BETA-LACTAMASE FAMILY PROTEIN (AFU_ORTHOLOGUE AFUA_5G12770)"/>
    <property type="match status" value="1"/>
</dbReference>
<name>A0ABU4F1R5_9ACTN</name>
<dbReference type="PANTHER" id="PTHR36839">
    <property type="entry name" value="METALLO-BETA-LACTAMASE FAMILY PROTEIN (AFU_ORTHOLOGUE AFUA_5G12770)"/>
    <property type="match status" value="1"/>
</dbReference>
<gene>
    <name evidence="2" type="ORF">R5A26_01060</name>
</gene>
<protein>
    <submittedName>
        <fullName evidence="2">MBL fold metallo-hydrolase</fullName>
    </submittedName>
</protein>
<dbReference type="RefSeq" id="WP_317769701.1">
    <property type="nucleotide sequence ID" value="NZ_JAWMAJ010000002.1"/>
</dbReference>
<dbReference type="InterPro" id="IPR001279">
    <property type="entry name" value="Metallo-B-lactamas"/>
</dbReference>
<evidence type="ECO:0000313" key="2">
    <source>
        <dbReference type="EMBL" id="MDV7214532.1"/>
    </source>
</evidence>
<dbReference type="SMART" id="SM00849">
    <property type="entry name" value="Lactamase_B"/>
    <property type="match status" value="1"/>
</dbReference>
<dbReference type="InterPro" id="IPR036866">
    <property type="entry name" value="RibonucZ/Hydroxyglut_hydro"/>
</dbReference>
<evidence type="ECO:0000259" key="1">
    <source>
        <dbReference type="SMART" id="SM00849"/>
    </source>
</evidence>
<keyword evidence="3" id="KW-1185">Reference proteome</keyword>
<feature type="domain" description="Metallo-beta-lactamase" evidence="1">
    <location>
        <begin position="108"/>
        <end position="277"/>
    </location>
</feature>
<dbReference type="Pfam" id="PF00753">
    <property type="entry name" value="Lactamase_B"/>
    <property type="match status" value="1"/>
</dbReference>
<dbReference type="Proteomes" id="UP001187346">
    <property type="component" value="Unassembled WGS sequence"/>
</dbReference>
<reference evidence="2 3" key="1">
    <citation type="submission" date="2023-10" db="EMBL/GenBank/DDBJ databases">
        <title>Characterization of rhizosphere-enriched actinobacteria from wheat plants lab-grown on chernevaya soil.</title>
        <authorList>
            <person name="Tikhonova E.N."/>
            <person name="Konopkin A."/>
            <person name="Kravchenko I.K."/>
        </authorList>
    </citation>
    <scope>NUCLEOTIDE SEQUENCE [LARGE SCALE GENOMIC DNA]</scope>
    <source>
        <strain evidence="2 3">RR29</strain>
    </source>
</reference>
<accession>A0ABU4F1R5</accession>
<organism evidence="2 3">
    <name type="scientific">Streptomyces prunicolor</name>
    <dbReference type="NCBI Taxonomy" id="67348"/>
    <lineage>
        <taxon>Bacteria</taxon>
        <taxon>Bacillati</taxon>
        <taxon>Actinomycetota</taxon>
        <taxon>Actinomycetes</taxon>
        <taxon>Kitasatosporales</taxon>
        <taxon>Streptomycetaceae</taxon>
        <taxon>Streptomyces</taxon>
    </lineage>
</organism>
<dbReference type="SUPFAM" id="SSF56281">
    <property type="entry name" value="Metallo-hydrolase/oxidoreductase"/>
    <property type="match status" value="1"/>
</dbReference>
<sequence length="306" mass="33199">MPVPVSVSVSVSVSPSSEFLEGEVLVSSSKRVASVTGVQLPICSTCGVQYGAPRADCPICLDERQYVGWDGQQWTTLAELRAGGRRGRLAEEGPGVIGVGAVPSVAVGQRALLIRSPSGNVLWDCVGYLDDDLAAEIEDLGGISAIAVSHPHFYGVMTEWGRAFDVPVYVHAADRDWVGRPDPVIEYWTGDTHRIAPGMTLINAGTHFAGGTVLHWADDPERRGALFSGDIFMVVMDRRWVSFMYSIPNFIPERPSTIRRALALVEPFPFERIYGAFWGRVVSADGAAAVQRSAERYLRFVAESGS</sequence>
<evidence type="ECO:0000313" key="3">
    <source>
        <dbReference type="Proteomes" id="UP001187346"/>
    </source>
</evidence>
<dbReference type="Gene3D" id="3.60.15.10">
    <property type="entry name" value="Ribonuclease Z/Hydroxyacylglutathione hydrolase-like"/>
    <property type="match status" value="1"/>
</dbReference>
<dbReference type="EMBL" id="JAWMAJ010000002">
    <property type="protein sequence ID" value="MDV7214532.1"/>
    <property type="molecule type" value="Genomic_DNA"/>
</dbReference>
<proteinExistence type="predicted"/>
<comment type="caution">
    <text evidence="2">The sequence shown here is derived from an EMBL/GenBank/DDBJ whole genome shotgun (WGS) entry which is preliminary data.</text>
</comment>